<comment type="caution">
    <text evidence="3">The sequence shown here is derived from an EMBL/GenBank/DDBJ whole genome shotgun (WGS) entry which is preliminary data.</text>
</comment>
<dbReference type="Pfam" id="PF21181">
    <property type="entry name" value="SsfX3_N"/>
    <property type="match status" value="1"/>
</dbReference>
<name>A0A6N7ZEK0_9MICO</name>
<evidence type="ECO:0000313" key="4">
    <source>
        <dbReference type="Proteomes" id="UP000440668"/>
    </source>
</evidence>
<dbReference type="Gene3D" id="3.40.50.1110">
    <property type="entry name" value="SGNH hydrolase"/>
    <property type="match status" value="1"/>
</dbReference>
<accession>A0A6N7ZEK0</accession>
<feature type="domain" description="SGNH hydrolase-type esterase" evidence="1">
    <location>
        <begin position="173"/>
        <end position="274"/>
    </location>
</feature>
<gene>
    <name evidence="3" type="ORF">GJV82_02565</name>
</gene>
<dbReference type="EMBL" id="WMKA01000004">
    <property type="protein sequence ID" value="MTG87841.1"/>
    <property type="molecule type" value="Genomic_DNA"/>
</dbReference>
<dbReference type="AlphaFoldDB" id="A0A6N7ZEK0"/>
<reference evidence="3 4" key="1">
    <citation type="submission" date="2019-11" db="EMBL/GenBank/DDBJ databases">
        <title>Cellulosimicrobium composti sp. nov. isolated from a compost.</title>
        <authorList>
            <person name="Yang Y."/>
        </authorList>
    </citation>
    <scope>NUCLEOTIDE SEQUENCE [LARGE SCALE GENOMIC DNA]</scope>
    <source>
        <strain evidence="3 4">BIT-GX5</strain>
    </source>
</reference>
<evidence type="ECO:0000259" key="1">
    <source>
        <dbReference type="Pfam" id="PF14606"/>
    </source>
</evidence>
<proteinExistence type="predicted"/>
<dbReference type="InterPro" id="IPR048977">
    <property type="entry name" value="SsfX3-like_N"/>
</dbReference>
<organism evidence="3 4">
    <name type="scientific">Cellulosimicrobium composti</name>
    <dbReference type="NCBI Taxonomy" id="2672572"/>
    <lineage>
        <taxon>Bacteria</taxon>
        <taxon>Bacillati</taxon>
        <taxon>Actinomycetota</taxon>
        <taxon>Actinomycetes</taxon>
        <taxon>Micrococcales</taxon>
        <taxon>Promicromonosporaceae</taxon>
        <taxon>Cellulosimicrobium</taxon>
    </lineage>
</organism>
<protein>
    <submittedName>
        <fullName evidence="3">Lipase</fullName>
    </submittedName>
</protein>
<dbReference type="SUPFAM" id="SSF52266">
    <property type="entry name" value="SGNH hydrolase"/>
    <property type="match status" value="1"/>
</dbReference>
<dbReference type="Pfam" id="PF14606">
    <property type="entry name" value="Lipase_GDSL_3"/>
    <property type="match status" value="1"/>
</dbReference>
<evidence type="ECO:0000313" key="3">
    <source>
        <dbReference type="EMBL" id="MTG87841.1"/>
    </source>
</evidence>
<feature type="domain" description="SsfX3-like N-terminal" evidence="2">
    <location>
        <begin position="17"/>
        <end position="147"/>
    </location>
</feature>
<sequence length="401" mass="42658">MTEHTWTSVPLTDEYVRGAARLERTARGVAPHRLPERAVSQAADPQLSMVEAQPSGVRVALRTAATAVQVVGFRSRVTYTGVPPRPDGVVDLVVDEEAVAHATTSGGSTTVVDMATGSTTSDEGEDFTLTFDGLAPGAKDVELWLPHNEIVEVVDVRADAPVAPVPDARPRWVHHGSSISHGSNATRPTGVWPVVAARRAGVDLTNLGLGGSALLDPFLARTIRDTSADVISVKMGINLVNADLMRMRAFRAALHGFLDTIRDGHPTTPLLVVSPIFCAIHETTPGPGAFDLEALAEGRVAFRATGDPADVAGGRLTLTTVRAEIARIVEERRADDPNLHHLDGLVLYGEEDAALRPLTDALHPGAETHRIMGERFADEVFVRGPFADVVRGRATTPAARG</sequence>
<dbReference type="InterPro" id="IPR013830">
    <property type="entry name" value="SGNH_hydro"/>
</dbReference>
<dbReference type="Gene3D" id="2.60.120.260">
    <property type="entry name" value="Galactose-binding domain-like"/>
    <property type="match status" value="1"/>
</dbReference>
<dbReference type="RefSeq" id="WP_155098142.1">
    <property type="nucleotide sequence ID" value="NZ_WMKA01000004.1"/>
</dbReference>
<dbReference type="Proteomes" id="UP000440668">
    <property type="component" value="Unassembled WGS sequence"/>
</dbReference>
<dbReference type="InterPro" id="IPR036514">
    <property type="entry name" value="SGNH_hydro_sf"/>
</dbReference>
<evidence type="ECO:0000259" key="2">
    <source>
        <dbReference type="Pfam" id="PF21181"/>
    </source>
</evidence>